<dbReference type="Proteomes" id="UP000676194">
    <property type="component" value="Chromosome"/>
</dbReference>
<reference evidence="4" key="1">
    <citation type="submission" date="2021-05" db="EMBL/GenBank/DDBJ databases">
        <title>Complete genome sequence of the cellulolytic planctomycete Telmatocola sphagniphila SP2T and characterization of the first cellulase from planctomycetes.</title>
        <authorList>
            <person name="Rakitin A.L."/>
            <person name="Beletsky A.V."/>
            <person name="Naumoff D.G."/>
            <person name="Kulichevskaya I.S."/>
            <person name="Mardanov A.V."/>
            <person name="Ravin N.V."/>
            <person name="Dedysh S.N."/>
        </authorList>
    </citation>
    <scope>NUCLEOTIDE SEQUENCE</scope>
    <source>
        <strain evidence="4">SP2T</strain>
    </source>
</reference>
<dbReference type="GO" id="GO:0005737">
    <property type="term" value="C:cytoplasm"/>
    <property type="evidence" value="ECO:0007669"/>
    <property type="project" value="UniProtKB-SubCell"/>
</dbReference>
<dbReference type="NCBIfam" id="NF001943">
    <property type="entry name" value="PRK00724.1-2"/>
    <property type="match status" value="1"/>
</dbReference>
<organism evidence="4 5">
    <name type="scientific">Telmatocola sphagniphila</name>
    <dbReference type="NCBI Taxonomy" id="1123043"/>
    <lineage>
        <taxon>Bacteria</taxon>
        <taxon>Pseudomonadati</taxon>
        <taxon>Planctomycetota</taxon>
        <taxon>Planctomycetia</taxon>
        <taxon>Gemmatales</taxon>
        <taxon>Gemmataceae</taxon>
    </lineage>
</organism>
<dbReference type="Gene3D" id="3.10.20.10">
    <property type="match status" value="1"/>
</dbReference>
<dbReference type="PANTHER" id="PTHR30592:SF1">
    <property type="entry name" value="SULFUR CARRIER PROTEIN FDHD"/>
    <property type="match status" value="1"/>
</dbReference>
<name>A0A8E6EXL3_9BACT</name>
<dbReference type="InterPro" id="IPR016193">
    <property type="entry name" value="Cytidine_deaminase-like"/>
</dbReference>
<dbReference type="SUPFAM" id="SSF53927">
    <property type="entry name" value="Cytidine deaminase-like"/>
    <property type="match status" value="1"/>
</dbReference>
<protein>
    <recommendedName>
        <fullName evidence="3">Sulfur carrier protein FdhD</fullName>
    </recommendedName>
</protein>
<evidence type="ECO:0000313" key="4">
    <source>
        <dbReference type="EMBL" id="QVL31748.1"/>
    </source>
</evidence>
<dbReference type="PIRSF" id="PIRSF015626">
    <property type="entry name" value="FdhD"/>
    <property type="match status" value="1"/>
</dbReference>
<dbReference type="KEGG" id="tsph:KIH39_23370"/>
<keyword evidence="5" id="KW-1185">Reference proteome</keyword>
<dbReference type="Pfam" id="PF02634">
    <property type="entry name" value="FdhD-NarQ"/>
    <property type="match status" value="1"/>
</dbReference>
<dbReference type="GO" id="GO:0016783">
    <property type="term" value="F:sulfurtransferase activity"/>
    <property type="evidence" value="ECO:0007669"/>
    <property type="project" value="InterPro"/>
</dbReference>
<comment type="caution">
    <text evidence="3">Lacks conserved residue(s) required for the propagation of feature annotation.</text>
</comment>
<gene>
    <name evidence="3 4" type="primary">fdhD</name>
    <name evidence="4" type="ORF">KIH39_23370</name>
</gene>
<comment type="subcellular location">
    <subcellularLocation>
        <location evidence="3">Cytoplasm</location>
    </subcellularLocation>
</comment>
<keyword evidence="2 3" id="KW-0501">Molybdenum cofactor biosynthesis</keyword>
<dbReference type="AlphaFoldDB" id="A0A8E6EXL3"/>
<accession>A0A8E6EXL3</accession>
<evidence type="ECO:0000256" key="2">
    <source>
        <dbReference type="ARBA" id="ARBA00023150"/>
    </source>
</evidence>
<dbReference type="RefSeq" id="WP_213495950.1">
    <property type="nucleotide sequence ID" value="NZ_CP074694.1"/>
</dbReference>
<dbReference type="GO" id="GO:0097163">
    <property type="term" value="F:sulfur carrier activity"/>
    <property type="evidence" value="ECO:0007669"/>
    <property type="project" value="UniProtKB-UniRule"/>
</dbReference>
<dbReference type="GO" id="GO:0006777">
    <property type="term" value="P:Mo-molybdopterin cofactor biosynthetic process"/>
    <property type="evidence" value="ECO:0007669"/>
    <property type="project" value="UniProtKB-UniRule"/>
</dbReference>
<dbReference type="EMBL" id="CP074694">
    <property type="protein sequence ID" value="QVL31748.1"/>
    <property type="molecule type" value="Genomic_DNA"/>
</dbReference>
<dbReference type="NCBIfam" id="TIGR00129">
    <property type="entry name" value="fdhD_narQ"/>
    <property type="match status" value="1"/>
</dbReference>
<comment type="similarity">
    <text evidence="3">Belongs to the FdhD family.</text>
</comment>
<comment type="function">
    <text evidence="3">Required for formate dehydrogenase (FDH) activity. Acts as a sulfur carrier protein that transfers sulfur from IscS to the molybdenum cofactor prior to its insertion into FDH.</text>
</comment>
<dbReference type="InterPro" id="IPR003786">
    <property type="entry name" value="FdhD"/>
</dbReference>
<dbReference type="HAMAP" id="MF_00187">
    <property type="entry name" value="FdhD"/>
    <property type="match status" value="1"/>
</dbReference>
<keyword evidence="1 3" id="KW-0963">Cytoplasm</keyword>
<dbReference type="Gene3D" id="3.40.140.10">
    <property type="entry name" value="Cytidine Deaminase, domain 2"/>
    <property type="match status" value="1"/>
</dbReference>
<feature type="active site" description="Cysteine persulfide intermediate" evidence="3">
    <location>
        <position position="118"/>
    </location>
</feature>
<evidence type="ECO:0000313" key="5">
    <source>
        <dbReference type="Proteomes" id="UP000676194"/>
    </source>
</evidence>
<proteinExistence type="inferred from homology"/>
<evidence type="ECO:0000256" key="1">
    <source>
        <dbReference type="ARBA" id="ARBA00022490"/>
    </source>
</evidence>
<sequence>MTQSEIPEGPVPESIQTRKIVAIPAVGTEEARIDPVAVEAPLELRINGQAETVMMRTPGHDEELVLGFLYAENVISEIGDIVAMERPNAENIQIIDVKLTSTRKFQGMDRPLYSNSSCGVCGKRSLASLEVHGPRLESDFRLNRNLLCPLPGRLRKNQKLFSETGGVHAAGLFSPEGSLVTLREDVGRHNALDKLIGWALSEGLVPLNEFILLLSGRVSYELIQKAIRASIPVVAAVGAPSTLAIELAEQFGITLLGFLKNDHFNCYSHSSRIAL</sequence>
<dbReference type="PANTHER" id="PTHR30592">
    <property type="entry name" value="FORMATE DEHYDROGENASE"/>
    <property type="match status" value="1"/>
</dbReference>
<evidence type="ECO:0000256" key="3">
    <source>
        <dbReference type="HAMAP-Rule" id="MF_00187"/>
    </source>
</evidence>